<dbReference type="PRINTS" id="PR00723">
    <property type="entry name" value="SUBTILISIN"/>
</dbReference>
<evidence type="ECO:0000256" key="6">
    <source>
        <dbReference type="PROSITE-ProRule" id="PRU01240"/>
    </source>
</evidence>
<dbReference type="InterPro" id="IPR036852">
    <property type="entry name" value="Peptidase_S8/S53_dom_sf"/>
</dbReference>
<feature type="signal peptide" evidence="9">
    <location>
        <begin position="1"/>
        <end position="15"/>
    </location>
</feature>
<feature type="active site" description="Charge relay system" evidence="6">
    <location>
        <position position="240"/>
    </location>
</feature>
<dbReference type="PROSITE" id="PS00136">
    <property type="entry name" value="SUBTILASE_ASP"/>
    <property type="match status" value="1"/>
</dbReference>
<dbReference type="Pfam" id="PF05922">
    <property type="entry name" value="Inhibitor_I9"/>
    <property type="match status" value="1"/>
</dbReference>
<dbReference type="PROSITE" id="PS00138">
    <property type="entry name" value="SUBTILASE_SER"/>
    <property type="match status" value="1"/>
</dbReference>
<dbReference type="InterPro" id="IPR033116">
    <property type="entry name" value="TRYPSIN_SER"/>
</dbReference>
<evidence type="ECO:0000256" key="7">
    <source>
        <dbReference type="RuleBase" id="RU003355"/>
    </source>
</evidence>
<evidence type="ECO:0000256" key="8">
    <source>
        <dbReference type="SAM" id="MobiDB-lite"/>
    </source>
</evidence>
<dbReference type="Proteomes" id="UP001515480">
    <property type="component" value="Unassembled WGS sequence"/>
</dbReference>
<dbReference type="Gene3D" id="3.40.50.200">
    <property type="entry name" value="Peptidase S8/S53 domain"/>
    <property type="match status" value="1"/>
</dbReference>
<organism evidence="11 12">
    <name type="scientific">Prymnesium parvum</name>
    <name type="common">Toxic golden alga</name>
    <dbReference type="NCBI Taxonomy" id="97485"/>
    <lineage>
        <taxon>Eukaryota</taxon>
        <taxon>Haptista</taxon>
        <taxon>Haptophyta</taxon>
        <taxon>Prymnesiophyceae</taxon>
        <taxon>Prymnesiales</taxon>
        <taxon>Prymnesiaceae</taxon>
        <taxon>Prymnesium</taxon>
    </lineage>
</organism>
<dbReference type="InterPro" id="IPR001254">
    <property type="entry name" value="Trypsin_dom"/>
</dbReference>
<dbReference type="PROSITE" id="PS00135">
    <property type="entry name" value="TRYPSIN_SER"/>
    <property type="match status" value="1"/>
</dbReference>
<keyword evidence="5" id="KW-1015">Disulfide bond</keyword>
<dbReference type="SUPFAM" id="SSF50494">
    <property type="entry name" value="Trypsin-like serine proteases"/>
    <property type="match status" value="1"/>
</dbReference>
<evidence type="ECO:0000256" key="3">
    <source>
        <dbReference type="ARBA" id="ARBA00022801"/>
    </source>
</evidence>
<dbReference type="PROSITE" id="PS51892">
    <property type="entry name" value="SUBTILASE"/>
    <property type="match status" value="1"/>
</dbReference>
<dbReference type="EMBL" id="JBGBPQ010000030">
    <property type="protein sequence ID" value="KAL1496009.1"/>
    <property type="molecule type" value="Genomic_DNA"/>
</dbReference>
<gene>
    <name evidence="11" type="ORF">AB1Y20_014643</name>
</gene>
<name>A0AB34IEL9_PRYPA</name>
<dbReference type="InterPro" id="IPR018114">
    <property type="entry name" value="TRYPSIN_HIS"/>
</dbReference>
<dbReference type="CDD" id="cd04077">
    <property type="entry name" value="Peptidases_S8_PCSK9_ProteinaseK_like"/>
    <property type="match status" value="1"/>
</dbReference>
<keyword evidence="12" id="KW-1185">Reference proteome</keyword>
<sequence>MRLSLVCSLLHLAATAPKGASKLADISCREGADGYLVKLRPRVGTQSSRLSASSSHGQDFASALKSRWQLRRSLQDGGGHPNEILFVYSDKLLEGLAARLDDAELDAVLQSDEVEAVEPNCNIRLSPIEAESSPSAKSTNSTISTTWTATKSRTIQPNPPSWGLDRIDARNGLDNSYSYGAATGSGVTVYVLDTGVRISHVEFNGRAQAGWSASCPTGSESGCFSSWFPGGVVDSSCSGHGTHCAGTIAGTQYGVAKAATIVAVQVLSCGGSGSNAGVIAGIEWAVNNASSRPGRSVISMSLGGGASSSVNAAVAAAHAAGVSVVVAAGNDNQNACFSSPASAPDAITVGSTTSSDARSSFSNHGSCVDVFAPGSAITSAWTSSDTATSTISGTSMACPHVAGAVAQLLGLRPELTTTRVSEVIACMATLNAVTNVPTGTVNLLLWAGEPMTELSNTNCLFPPLPPSPPSPHPPPPQPPGICYEDCVYSSDLDCDDGGPGAEYSSCDLGADCIDCGVRPFLPPSPPRPPPNPPSVPKPPNLPGICYEDCVYSSDQDCDDGGPGAEYSICDYGADCIDCGYRLPLPPSPARPPSPPPPPPAQYRCSNDCAYASDSSCDDGGPGAEFAYCDLGEDCADCGNRLWNNITTCYSPPTATAAPRIVPRIVGGGPVEYPRQYPWLVSLQSTSHFCGGTLIHPKWVLTAAHCTIGDSPSSITVRIGVFNVYDWRNDGCVRSHNVIRIINHPQYDPYDNDVSLLELESPSDYPFIQRLEDAASPIGVPGHLVTVAGWGDTSSGGSSSIITHHVEVPIVDQDTCSTSYPGSITDGMICAGLEEGGRDSCQGDSGGPLFAIPEGSGVEGAVLIGVVSWGNGCALAGYPGVYARVSSYTDWIRSNIPLPPPPFPPSPPPRPPPTPPPDLPACATRERECLLSAQQLQNKCACRYVWTTGCSFPTNVQVSCLA</sequence>
<evidence type="ECO:0000256" key="2">
    <source>
        <dbReference type="ARBA" id="ARBA00022670"/>
    </source>
</evidence>
<dbReference type="SUPFAM" id="SSF52743">
    <property type="entry name" value="Subtilisin-like"/>
    <property type="match status" value="1"/>
</dbReference>
<keyword evidence="4 6" id="KW-0720">Serine protease</keyword>
<dbReference type="PROSITE" id="PS00137">
    <property type="entry name" value="SUBTILASE_HIS"/>
    <property type="match status" value="1"/>
</dbReference>
<accession>A0AB34IEL9</accession>
<dbReference type="InterPro" id="IPR043504">
    <property type="entry name" value="Peptidase_S1_PA_chymotrypsin"/>
</dbReference>
<dbReference type="FunFam" id="3.40.50.200:FF:000014">
    <property type="entry name" value="Proteinase K"/>
    <property type="match status" value="1"/>
</dbReference>
<evidence type="ECO:0000313" key="12">
    <source>
        <dbReference type="Proteomes" id="UP001515480"/>
    </source>
</evidence>
<feature type="chain" id="PRO_5044308717" description="Peptidase S1 domain-containing protein" evidence="9">
    <location>
        <begin position="16"/>
        <end position="961"/>
    </location>
</feature>
<dbReference type="Pfam" id="PF00089">
    <property type="entry name" value="Trypsin"/>
    <property type="match status" value="1"/>
</dbReference>
<dbReference type="PANTHER" id="PTHR43806:SF11">
    <property type="entry name" value="CEREVISIN-RELATED"/>
    <property type="match status" value="1"/>
</dbReference>
<keyword evidence="3 6" id="KW-0378">Hydrolase</keyword>
<dbReference type="InterPro" id="IPR023828">
    <property type="entry name" value="Peptidase_S8_Ser-AS"/>
</dbReference>
<evidence type="ECO:0000256" key="9">
    <source>
        <dbReference type="SAM" id="SignalP"/>
    </source>
</evidence>
<dbReference type="InterPro" id="IPR023827">
    <property type="entry name" value="Peptidase_S8_Asp-AS"/>
</dbReference>
<dbReference type="CDD" id="cd00190">
    <property type="entry name" value="Tryp_SPc"/>
    <property type="match status" value="1"/>
</dbReference>
<dbReference type="PANTHER" id="PTHR43806">
    <property type="entry name" value="PEPTIDASE S8"/>
    <property type="match status" value="1"/>
</dbReference>
<dbReference type="InterPro" id="IPR050131">
    <property type="entry name" value="Peptidase_S8_subtilisin-like"/>
</dbReference>
<protein>
    <recommendedName>
        <fullName evidence="10">Peptidase S1 domain-containing protein</fullName>
    </recommendedName>
</protein>
<dbReference type="GO" id="GO:0005615">
    <property type="term" value="C:extracellular space"/>
    <property type="evidence" value="ECO:0007669"/>
    <property type="project" value="TreeGrafter"/>
</dbReference>
<dbReference type="PROSITE" id="PS50240">
    <property type="entry name" value="TRYPSIN_DOM"/>
    <property type="match status" value="1"/>
</dbReference>
<evidence type="ECO:0000313" key="11">
    <source>
        <dbReference type="EMBL" id="KAL1496009.1"/>
    </source>
</evidence>
<feature type="region of interest" description="Disordered" evidence="8">
    <location>
        <begin position="898"/>
        <end position="918"/>
    </location>
</feature>
<dbReference type="PROSITE" id="PS00134">
    <property type="entry name" value="TRYPSIN_HIS"/>
    <property type="match status" value="1"/>
</dbReference>
<dbReference type="InterPro" id="IPR010259">
    <property type="entry name" value="S8pro/Inhibitor_I9"/>
</dbReference>
<feature type="active site" description="Charge relay system" evidence="6">
    <location>
        <position position="395"/>
    </location>
</feature>
<comment type="similarity">
    <text evidence="1 6 7">Belongs to the peptidase S8 family.</text>
</comment>
<feature type="compositionally biased region" description="Low complexity" evidence="8">
    <location>
        <begin position="138"/>
        <end position="154"/>
    </location>
</feature>
<dbReference type="InterPro" id="IPR034193">
    <property type="entry name" value="PCSK9_ProteinaseK-like"/>
</dbReference>
<dbReference type="Pfam" id="PF00082">
    <property type="entry name" value="Peptidase_S8"/>
    <property type="match status" value="1"/>
</dbReference>
<evidence type="ECO:0000259" key="10">
    <source>
        <dbReference type="PROSITE" id="PS50240"/>
    </source>
</evidence>
<feature type="region of interest" description="Disordered" evidence="8">
    <location>
        <begin position="131"/>
        <end position="163"/>
    </location>
</feature>
<dbReference type="Gene3D" id="2.40.10.10">
    <property type="entry name" value="Trypsin-like serine proteases"/>
    <property type="match status" value="1"/>
</dbReference>
<feature type="active site" description="Charge relay system" evidence="6">
    <location>
        <position position="193"/>
    </location>
</feature>
<dbReference type="AlphaFoldDB" id="A0AB34IEL9"/>
<dbReference type="InterPro" id="IPR022398">
    <property type="entry name" value="Peptidase_S8_His-AS"/>
</dbReference>
<dbReference type="SMART" id="SM00020">
    <property type="entry name" value="Tryp_SPc"/>
    <property type="match status" value="1"/>
</dbReference>
<evidence type="ECO:0000256" key="1">
    <source>
        <dbReference type="ARBA" id="ARBA00011073"/>
    </source>
</evidence>
<keyword evidence="9" id="KW-0732">Signal</keyword>
<feature type="domain" description="Peptidase S1" evidence="10">
    <location>
        <begin position="664"/>
        <end position="896"/>
    </location>
</feature>
<dbReference type="InterPro" id="IPR000209">
    <property type="entry name" value="Peptidase_S8/S53_dom"/>
</dbReference>
<dbReference type="FunFam" id="2.40.10.10:FF:000077">
    <property type="entry name" value="Predicted protein"/>
    <property type="match status" value="1"/>
</dbReference>
<evidence type="ECO:0000256" key="4">
    <source>
        <dbReference type="ARBA" id="ARBA00022825"/>
    </source>
</evidence>
<keyword evidence="2 6" id="KW-0645">Protease</keyword>
<dbReference type="InterPro" id="IPR015500">
    <property type="entry name" value="Peptidase_S8_subtilisin-rel"/>
</dbReference>
<proteinExistence type="inferred from homology"/>
<comment type="caution">
    <text evidence="11">The sequence shown here is derived from an EMBL/GenBank/DDBJ whole genome shotgun (WGS) entry which is preliminary data.</text>
</comment>
<dbReference type="GO" id="GO:0006508">
    <property type="term" value="P:proteolysis"/>
    <property type="evidence" value="ECO:0007669"/>
    <property type="project" value="UniProtKB-KW"/>
</dbReference>
<evidence type="ECO:0000256" key="5">
    <source>
        <dbReference type="ARBA" id="ARBA00023157"/>
    </source>
</evidence>
<dbReference type="GO" id="GO:0004252">
    <property type="term" value="F:serine-type endopeptidase activity"/>
    <property type="evidence" value="ECO:0007669"/>
    <property type="project" value="UniProtKB-UniRule"/>
</dbReference>
<dbReference type="InterPro" id="IPR009003">
    <property type="entry name" value="Peptidase_S1_PA"/>
</dbReference>
<reference evidence="11 12" key="1">
    <citation type="journal article" date="2024" name="Science">
        <title>Giant polyketide synthase enzymes in the biosynthesis of giant marine polyether toxins.</title>
        <authorList>
            <person name="Fallon T.R."/>
            <person name="Shende V.V."/>
            <person name="Wierzbicki I.H."/>
            <person name="Pendleton A.L."/>
            <person name="Watervoot N.F."/>
            <person name="Auber R.P."/>
            <person name="Gonzalez D.J."/>
            <person name="Wisecaver J.H."/>
            <person name="Moore B.S."/>
        </authorList>
    </citation>
    <scope>NUCLEOTIDE SEQUENCE [LARGE SCALE GENOMIC DNA]</scope>
    <source>
        <strain evidence="11 12">12B1</strain>
    </source>
</reference>